<keyword evidence="2" id="KW-1185">Reference proteome</keyword>
<evidence type="ECO:0000313" key="1">
    <source>
        <dbReference type="EMBL" id="KAK8892557.1"/>
    </source>
</evidence>
<accession>A0ABR2KNR6</accession>
<sequence length="111" mass="12973">MNTILNSYDNTEQYLEYEMKSQDEAISFLNTEFHERSIEYLSKHITELVSSSEICNIDEGIINDVIDAYISEEYDSDMIEYLGDETSEKLAFLFLKFVCLNYNSKVIQPLN</sequence>
<dbReference type="Proteomes" id="UP001470230">
    <property type="component" value="Unassembled WGS sequence"/>
</dbReference>
<proteinExistence type="predicted"/>
<protein>
    <submittedName>
        <fullName evidence="1">Uncharacterized protein</fullName>
    </submittedName>
</protein>
<reference evidence="1 2" key="1">
    <citation type="submission" date="2024-04" db="EMBL/GenBank/DDBJ databases">
        <title>Tritrichomonas musculus Genome.</title>
        <authorList>
            <person name="Alves-Ferreira E."/>
            <person name="Grigg M."/>
            <person name="Lorenzi H."/>
            <person name="Galac M."/>
        </authorList>
    </citation>
    <scope>NUCLEOTIDE SEQUENCE [LARGE SCALE GENOMIC DNA]</scope>
    <source>
        <strain evidence="1 2">EAF2021</strain>
    </source>
</reference>
<name>A0ABR2KNR6_9EUKA</name>
<organism evidence="1 2">
    <name type="scientific">Tritrichomonas musculus</name>
    <dbReference type="NCBI Taxonomy" id="1915356"/>
    <lineage>
        <taxon>Eukaryota</taxon>
        <taxon>Metamonada</taxon>
        <taxon>Parabasalia</taxon>
        <taxon>Tritrichomonadida</taxon>
        <taxon>Tritrichomonadidae</taxon>
        <taxon>Tritrichomonas</taxon>
    </lineage>
</organism>
<evidence type="ECO:0000313" key="2">
    <source>
        <dbReference type="Proteomes" id="UP001470230"/>
    </source>
</evidence>
<comment type="caution">
    <text evidence="1">The sequence shown here is derived from an EMBL/GenBank/DDBJ whole genome shotgun (WGS) entry which is preliminary data.</text>
</comment>
<gene>
    <name evidence="1" type="ORF">M9Y10_029790</name>
</gene>
<dbReference type="EMBL" id="JAPFFF010000004">
    <property type="protein sequence ID" value="KAK8892557.1"/>
    <property type="molecule type" value="Genomic_DNA"/>
</dbReference>